<gene>
    <name evidence="1" type="ORF">Q604_UNBC06936G0001</name>
</gene>
<feature type="non-terminal residue" evidence="1">
    <location>
        <position position="1"/>
    </location>
</feature>
<name>W1Y998_9ZZZZ</name>
<proteinExistence type="predicted"/>
<accession>W1Y998</accession>
<reference evidence="1" key="1">
    <citation type="submission" date="2013-12" db="EMBL/GenBank/DDBJ databases">
        <title>A Varibaculum cambriense genome reconstructed from a premature infant gut community with otherwise low bacterial novelty that shifts toward anaerobic metabolism during the third week of life.</title>
        <authorList>
            <person name="Brown C.T."/>
            <person name="Sharon I."/>
            <person name="Thomas B.C."/>
            <person name="Castelle C.J."/>
            <person name="Morowitz M.J."/>
            <person name="Banfield J.F."/>
        </authorList>
    </citation>
    <scope>NUCLEOTIDE SEQUENCE</scope>
</reference>
<sequence>NEGKEVLAVAICYDSKKKEHYCKIEEI</sequence>
<protein>
    <submittedName>
        <fullName evidence="1">Uncharacterized protein</fullName>
    </submittedName>
</protein>
<organism evidence="1">
    <name type="scientific">human gut metagenome</name>
    <dbReference type="NCBI Taxonomy" id="408170"/>
    <lineage>
        <taxon>unclassified sequences</taxon>
        <taxon>metagenomes</taxon>
        <taxon>organismal metagenomes</taxon>
    </lineage>
</organism>
<evidence type="ECO:0000313" key="1">
    <source>
        <dbReference type="EMBL" id="ETJ39092.1"/>
    </source>
</evidence>
<dbReference type="AlphaFoldDB" id="W1Y998"/>
<comment type="caution">
    <text evidence="1">The sequence shown here is derived from an EMBL/GenBank/DDBJ whole genome shotgun (WGS) entry which is preliminary data.</text>
</comment>
<dbReference type="EMBL" id="AZMM01006936">
    <property type="protein sequence ID" value="ETJ39092.1"/>
    <property type="molecule type" value="Genomic_DNA"/>
</dbReference>